<keyword evidence="1" id="KW-1133">Transmembrane helix</keyword>
<sequence length="268" mass="30053">MTFNPYIIYGKYFLGLAAAVPTFLAAKHVWDVYRRVSNVPRPRVVEKNGVSESFRKSHTLESLVNPRHHLFVGDTRYVDLFLSQHVEDETILAAFVGGFFGGKVFVPERMALEIVGKRFTFFSGLGPEDDIDRISKNSDVPSGHLPTLRAMLFGVFQVSHIHIDEDAASGETASSIDFVYGSDQGRFAGAHRFSIIRDRSQPKAVRVVFESASCNPTQNRPFAPAFLFSFHRLYAMLLFRQSTASILDVLNHGTSTAVTFEDRENVSR</sequence>
<evidence type="ECO:0000313" key="3">
    <source>
        <dbReference type="Proteomes" id="UP000639643"/>
    </source>
</evidence>
<feature type="transmembrane region" description="Helical" evidence="1">
    <location>
        <begin position="6"/>
        <end position="26"/>
    </location>
</feature>
<accession>A0A8H6J1X7</accession>
<evidence type="ECO:0008006" key="4">
    <source>
        <dbReference type="Google" id="ProtNLM"/>
    </source>
</evidence>
<dbReference type="EMBL" id="WIGM01001105">
    <property type="protein sequence ID" value="KAF6804925.1"/>
    <property type="molecule type" value="Genomic_DNA"/>
</dbReference>
<keyword evidence="3" id="KW-1185">Reference proteome</keyword>
<evidence type="ECO:0000313" key="2">
    <source>
        <dbReference type="EMBL" id="KAF6804925.1"/>
    </source>
</evidence>
<keyword evidence="1" id="KW-0472">Membrane</keyword>
<organism evidence="2 3">
    <name type="scientific">Colletotrichum musicola</name>
    <dbReference type="NCBI Taxonomy" id="2175873"/>
    <lineage>
        <taxon>Eukaryota</taxon>
        <taxon>Fungi</taxon>
        <taxon>Dikarya</taxon>
        <taxon>Ascomycota</taxon>
        <taxon>Pezizomycotina</taxon>
        <taxon>Sordariomycetes</taxon>
        <taxon>Hypocreomycetidae</taxon>
        <taxon>Glomerellales</taxon>
        <taxon>Glomerellaceae</taxon>
        <taxon>Colletotrichum</taxon>
        <taxon>Colletotrichum orchidearum species complex</taxon>
    </lineage>
</organism>
<evidence type="ECO:0000256" key="1">
    <source>
        <dbReference type="SAM" id="Phobius"/>
    </source>
</evidence>
<keyword evidence="1" id="KW-0812">Transmembrane</keyword>
<gene>
    <name evidence="2" type="ORF">CMUS01_14736</name>
</gene>
<dbReference type="AlphaFoldDB" id="A0A8H6J1X7"/>
<proteinExistence type="predicted"/>
<dbReference type="OrthoDB" id="3354680at2759"/>
<comment type="caution">
    <text evidence="2">The sequence shown here is derived from an EMBL/GenBank/DDBJ whole genome shotgun (WGS) entry which is preliminary data.</text>
</comment>
<protein>
    <recommendedName>
        <fullName evidence="4">Transmembrane protein</fullName>
    </recommendedName>
</protein>
<name>A0A8H6J1X7_9PEZI</name>
<dbReference type="Proteomes" id="UP000639643">
    <property type="component" value="Unassembled WGS sequence"/>
</dbReference>
<reference evidence="2" key="1">
    <citation type="journal article" date="2020" name="Phytopathology">
        <title>Genome Sequence Resources of Colletotrichum truncatum, C. plurivorum, C. musicola, and C. sojae: Four Species Pathogenic to Soybean (Glycine max).</title>
        <authorList>
            <person name="Rogerio F."/>
            <person name="Boufleur T.R."/>
            <person name="Ciampi-Guillardi M."/>
            <person name="Sukno S.A."/>
            <person name="Thon M.R."/>
            <person name="Massola Junior N.S."/>
            <person name="Baroncelli R."/>
        </authorList>
    </citation>
    <scope>NUCLEOTIDE SEQUENCE</scope>
    <source>
        <strain evidence="2">LFN0074</strain>
    </source>
</reference>